<dbReference type="RefSeq" id="WP_185694900.1">
    <property type="nucleotide sequence ID" value="NZ_JACHVA010000141.1"/>
</dbReference>
<dbReference type="InterPro" id="IPR025202">
    <property type="entry name" value="PLD-like_dom"/>
</dbReference>
<dbReference type="Proteomes" id="UP000525652">
    <property type="component" value="Unassembled WGS sequence"/>
</dbReference>
<dbReference type="Gene3D" id="3.30.870.10">
    <property type="entry name" value="Endonuclease Chain A"/>
    <property type="match status" value="1"/>
</dbReference>
<keyword evidence="3" id="KW-1185">Reference proteome</keyword>
<proteinExistence type="predicted"/>
<dbReference type="AlphaFoldDB" id="A0A7X1B285"/>
<feature type="domain" description="Phospholipase D-like" evidence="1">
    <location>
        <begin position="318"/>
        <end position="433"/>
    </location>
</feature>
<accession>A0A7X1B285</accession>
<gene>
    <name evidence="2" type="ORF">H5P30_21100</name>
</gene>
<evidence type="ECO:0000313" key="2">
    <source>
        <dbReference type="EMBL" id="MBC2604286.1"/>
    </source>
</evidence>
<dbReference type="Pfam" id="PF13091">
    <property type="entry name" value="PLDc_2"/>
    <property type="match status" value="1"/>
</dbReference>
<organism evidence="2 3">
    <name type="scientific">Puniceicoccus vermicola</name>
    <dbReference type="NCBI Taxonomy" id="388746"/>
    <lineage>
        <taxon>Bacteria</taxon>
        <taxon>Pseudomonadati</taxon>
        <taxon>Verrucomicrobiota</taxon>
        <taxon>Opitutia</taxon>
        <taxon>Puniceicoccales</taxon>
        <taxon>Puniceicoccaceae</taxon>
        <taxon>Puniceicoccus</taxon>
    </lineage>
</organism>
<comment type="caution">
    <text evidence="2">The sequence shown here is derived from an EMBL/GenBank/DDBJ whole genome shotgun (WGS) entry which is preliminary data.</text>
</comment>
<dbReference type="EMBL" id="JACHVA010000141">
    <property type="protein sequence ID" value="MBC2604286.1"/>
    <property type="molecule type" value="Genomic_DNA"/>
</dbReference>
<dbReference type="SUPFAM" id="SSF56024">
    <property type="entry name" value="Phospholipase D/nuclease"/>
    <property type="match status" value="2"/>
</dbReference>
<sequence length="495" mass="55904">MRFLLLLFLIFILTVGLLGFYHIAKPLPDGLDYRGTDRILGPEEIQFYSDVTARTEGGERWMRQEIFEELFRQIREAEGFVVADFFLINEFAGGVPEGADVESLSEGLIDALVEARTKNPEMPIILISDPLNTLYGAVEQPLFETLGRNGIEVVLTDIRQLRDSNRVFSPFWRTLFQWWGDPKGDLISNPIGEGEIGLPAMLELLNFKANHRKTLVTADREGNLKGFVTSGNPHSASALHGNVAIAFEGALAADLLRTEQAVYRMTTGNEFPQKIQKYLEREYGPVSGNETSLSAVILTEKAIKRELLDRIDRLERADQADLALFYFSDMDLRAALARAVQRGAKVRLLMDPNKDAFGREKNGIPNRQVAEWLVNQGVEVRWYLTEGEQFHSKMALFQYGKVQDTLVLGSANWTRRNLDNLNLETSVSITGPSTSPVFISAGDYFDFVWTNRFQRGREGVPSDLVTSAKFSEYRDSSPFRKILYWIMEKSGASTF</sequence>
<evidence type="ECO:0000259" key="1">
    <source>
        <dbReference type="Pfam" id="PF13091"/>
    </source>
</evidence>
<name>A0A7X1B285_9BACT</name>
<protein>
    <submittedName>
        <fullName evidence="2">Phospholipase</fullName>
    </submittedName>
</protein>
<reference evidence="2 3" key="1">
    <citation type="submission" date="2020-07" db="EMBL/GenBank/DDBJ databases">
        <authorList>
            <person name="Feng X."/>
        </authorList>
    </citation>
    <scope>NUCLEOTIDE SEQUENCE [LARGE SCALE GENOMIC DNA]</scope>
    <source>
        <strain evidence="2 3">JCM14086</strain>
    </source>
</reference>
<evidence type="ECO:0000313" key="3">
    <source>
        <dbReference type="Proteomes" id="UP000525652"/>
    </source>
</evidence>